<sequence length="231" mass="26404">MVDRLAGRPTPLFYVERMNKFILRCPTDFLIERAKTTFQKGCEGIPVICQIKACEVLVFTLRAWTQDNRLWAADSQVLRQGVRSSLNRINHLSRWLMLGLLRHERIPNNEVAYRGLFLALAALMLRPAGVNQDELVKNIHKSVLTAFRESSFNCGIPSKKMSLSVWLLMHVYGLEVSLARACSVPLNCEWPLVSEDEAHHHHEIAAFEVAAQISCQIYTELRLTNNFICIQ</sequence>
<gene>
    <name evidence="1" type="ORF">DSO57_1005521</name>
</gene>
<accession>A0ACC2SWY4</accession>
<proteinExistence type="predicted"/>
<comment type="caution">
    <text evidence="1">The sequence shown here is derived from an EMBL/GenBank/DDBJ whole genome shotgun (WGS) entry which is preliminary data.</text>
</comment>
<evidence type="ECO:0000313" key="2">
    <source>
        <dbReference type="Proteomes" id="UP001165960"/>
    </source>
</evidence>
<protein>
    <submittedName>
        <fullName evidence="1">Uncharacterized protein</fullName>
    </submittedName>
</protein>
<dbReference type="EMBL" id="QTSX02004275">
    <property type="protein sequence ID" value="KAJ9066856.1"/>
    <property type="molecule type" value="Genomic_DNA"/>
</dbReference>
<keyword evidence="2" id="KW-1185">Reference proteome</keyword>
<evidence type="ECO:0000313" key="1">
    <source>
        <dbReference type="EMBL" id="KAJ9066856.1"/>
    </source>
</evidence>
<dbReference type="Proteomes" id="UP001165960">
    <property type="component" value="Unassembled WGS sequence"/>
</dbReference>
<organism evidence="1 2">
    <name type="scientific">Entomophthora muscae</name>
    <dbReference type="NCBI Taxonomy" id="34485"/>
    <lineage>
        <taxon>Eukaryota</taxon>
        <taxon>Fungi</taxon>
        <taxon>Fungi incertae sedis</taxon>
        <taxon>Zoopagomycota</taxon>
        <taxon>Entomophthoromycotina</taxon>
        <taxon>Entomophthoromycetes</taxon>
        <taxon>Entomophthorales</taxon>
        <taxon>Entomophthoraceae</taxon>
        <taxon>Entomophthora</taxon>
    </lineage>
</organism>
<name>A0ACC2SWY4_9FUNG</name>
<reference evidence="1" key="1">
    <citation type="submission" date="2022-04" db="EMBL/GenBank/DDBJ databases">
        <title>Genome of the entomopathogenic fungus Entomophthora muscae.</title>
        <authorList>
            <person name="Elya C."/>
            <person name="Lovett B.R."/>
            <person name="Lee E."/>
            <person name="Macias A.M."/>
            <person name="Hajek A.E."/>
            <person name="De Bivort B.L."/>
            <person name="Kasson M.T."/>
            <person name="De Fine Licht H.H."/>
            <person name="Stajich J.E."/>
        </authorList>
    </citation>
    <scope>NUCLEOTIDE SEQUENCE</scope>
    <source>
        <strain evidence="1">Berkeley</strain>
    </source>
</reference>